<gene>
    <name evidence="1" type="ORF">A2Y85_08100</name>
</gene>
<sequence>MKQYIGMIILTLMILGLACRSNSNPETGLIRGQVKDTTGSNIAMATVELGQLSLQILTNDTGYYEIPDIEPGDHVMKASKPTYLPAIETVTVTAGEASTVNFTIIQNPRNVLSEMLTTACHCGDPSRIEAYGLKDQHHSRMVYLEYHASSDAHFDTWDPFSTVGSETRRLYYCDTFLIGALLFVDGTTCLTSSSAYAAVIDSVLAVPSPLLIDLSGTYASSAQSGNVSVVITALDSISDTDLEVGYAVYERGPIYYSPIGETVPFRYVLVNLLIPDGVNLTYGQPVTLNKDFTVPDIIGLPLPPFHVVDVNNIGIAVYVQSVNSKRVLQAQSLDF</sequence>
<dbReference type="GO" id="GO:0030246">
    <property type="term" value="F:carbohydrate binding"/>
    <property type="evidence" value="ECO:0007669"/>
    <property type="project" value="InterPro"/>
</dbReference>
<accession>A0A1F4UBG2</accession>
<proteinExistence type="predicted"/>
<reference evidence="1 2" key="1">
    <citation type="journal article" date="2016" name="Nat. Commun.">
        <title>Thousands of microbial genomes shed light on interconnected biogeochemical processes in an aquifer system.</title>
        <authorList>
            <person name="Anantharaman K."/>
            <person name="Brown C.T."/>
            <person name="Hug L.A."/>
            <person name="Sharon I."/>
            <person name="Castelle C.J."/>
            <person name="Probst A.J."/>
            <person name="Thomas B.C."/>
            <person name="Singh A."/>
            <person name="Wilkins M.J."/>
            <person name="Karaoz U."/>
            <person name="Brodie E.L."/>
            <person name="Williams K.H."/>
            <person name="Hubbard S.S."/>
            <person name="Banfield J.F."/>
        </authorList>
    </citation>
    <scope>NUCLEOTIDE SEQUENCE [LARGE SCALE GENOMIC DNA]</scope>
</reference>
<dbReference type="PROSITE" id="PS51257">
    <property type="entry name" value="PROKAR_LIPOPROTEIN"/>
    <property type="match status" value="1"/>
</dbReference>
<dbReference type="Gene3D" id="2.60.40.1120">
    <property type="entry name" value="Carboxypeptidase-like, regulatory domain"/>
    <property type="match status" value="1"/>
</dbReference>
<evidence type="ECO:0008006" key="3">
    <source>
        <dbReference type="Google" id="ProtNLM"/>
    </source>
</evidence>
<comment type="caution">
    <text evidence="1">The sequence shown here is derived from an EMBL/GenBank/DDBJ whole genome shotgun (WGS) entry which is preliminary data.</text>
</comment>
<protein>
    <recommendedName>
        <fullName evidence="3">Carboxypeptidase regulatory-like domain-containing protein</fullName>
    </recommendedName>
</protein>
<dbReference type="EMBL" id="MEUM01000075">
    <property type="protein sequence ID" value="OGC42251.1"/>
    <property type="molecule type" value="Genomic_DNA"/>
</dbReference>
<dbReference type="Proteomes" id="UP000177025">
    <property type="component" value="Unassembled WGS sequence"/>
</dbReference>
<evidence type="ECO:0000313" key="1">
    <source>
        <dbReference type="EMBL" id="OGC42251.1"/>
    </source>
</evidence>
<dbReference type="Pfam" id="PF13620">
    <property type="entry name" value="CarboxypepD_reg"/>
    <property type="match status" value="1"/>
</dbReference>
<organism evidence="1 2">
    <name type="scientific">candidate division WOR-3 bacterium RBG_13_43_14</name>
    <dbReference type="NCBI Taxonomy" id="1802590"/>
    <lineage>
        <taxon>Bacteria</taxon>
        <taxon>Bacteria division WOR-3</taxon>
    </lineage>
</organism>
<dbReference type="SUPFAM" id="SSF49452">
    <property type="entry name" value="Starch-binding domain-like"/>
    <property type="match status" value="1"/>
</dbReference>
<dbReference type="AlphaFoldDB" id="A0A1F4UBG2"/>
<evidence type="ECO:0000313" key="2">
    <source>
        <dbReference type="Proteomes" id="UP000177025"/>
    </source>
</evidence>
<name>A0A1F4UBG2_UNCW3</name>
<dbReference type="InterPro" id="IPR013784">
    <property type="entry name" value="Carb-bd-like_fold"/>
</dbReference>